<dbReference type="EMBL" id="SCWE01000001">
    <property type="protein sequence ID" value="TDM03141.1"/>
    <property type="molecule type" value="Genomic_DNA"/>
</dbReference>
<dbReference type="SUPFAM" id="SSF51735">
    <property type="entry name" value="NAD(P)-binding Rossmann-fold domains"/>
    <property type="match status" value="1"/>
</dbReference>
<dbReference type="NCBIfam" id="NF047420">
    <property type="entry name" value="EF_P_mod_YmfI"/>
    <property type="match status" value="1"/>
</dbReference>
<organism evidence="2 3">
    <name type="scientific">Macrococcus hajekii</name>
    <dbReference type="NCBI Taxonomy" id="198482"/>
    <lineage>
        <taxon>Bacteria</taxon>
        <taxon>Bacillati</taxon>
        <taxon>Bacillota</taxon>
        <taxon>Bacilli</taxon>
        <taxon>Bacillales</taxon>
        <taxon>Staphylococcaceae</taxon>
        <taxon>Macrococcus</taxon>
    </lineage>
</organism>
<accession>A0A4R6BMZ0</accession>
<keyword evidence="3" id="KW-1185">Reference proteome</keyword>
<protein>
    <submittedName>
        <fullName evidence="2">SDR family oxidoreductase</fullName>
    </submittedName>
</protein>
<evidence type="ECO:0000313" key="2">
    <source>
        <dbReference type="EMBL" id="TDM03141.1"/>
    </source>
</evidence>
<evidence type="ECO:0000313" key="3">
    <source>
        <dbReference type="Proteomes" id="UP000295328"/>
    </source>
</evidence>
<dbReference type="AlphaFoldDB" id="A0A4R6BMZ0"/>
<dbReference type="PRINTS" id="PR00080">
    <property type="entry name" value="SDRFAMILY"/>
</dbReference>
<dbReference type="InterPro" id="IPR036291">
    <property type="entry name" value="NAD(P)-bd_dom_sf"/>
</dbReference>
<dbReference type="Pfam" id="PF13561">
    <property type="entry name" value="adh_short_C2"/>
    <property type="match status" value="1"/>
</dbReference>
<comment type="similarity">
    <text evidence="1">Belongs to the short-chain dehydrogenases/reductases (SDR) family.</text>
</comment>
<dbReference type="Gene3D" id="3.40.50.720">
    <property type="entry name" value="NAD(P)-binding Rossmann-like Domain"/>
    <property type="match status" value="1"/>
</dbReference>
<reference evidence="2 3" key="1">
    <citation type="submission" date="2019-01" db="EMBL/GenBank/DDBJ databases">
        <title>Draft genome sequences of the type strains of six Macrococcus species.</title>
        <authorList>
            <person name="Mazhar S."/>
            <person name="Altermann E."/>
            <person name="Hill C."/>
            <person name="Mcauliffe O."/>
        </authorList>
    </citation>
    <scope>NUCLEOTIDE SEQUENCE [LARGE SCALE GENOMIC DNA]</scope>
    <source>
        <strain evidence="2 3">CCM4809</strain>
    </source>
</reference>
<dbReference type="Proteomes" id="UP000295328">
    <property type="component" value="Unassembled WGS sequence"/>
</dbReference>
<dbReference type="PRINTS" id="PR00081">
    <property type="entry name" value="GDHRDH"/>
</dbReference>
<name>A0A4R6BMZ0_9STAP</name>
<comment type="caution">
    <text evidence="2">The sequence shown here is derived from an EMBL/GenBank/DDBJ whole genome shotgun (WGS) entry which is preliminary data.</text>
</comment>
<sequence>MAKYLVTGGSGDIGRAIIVTLLAEGHSVICQYYSSDLDELKAFFNSHRVEYWQADLSQPFDRPNLFDGLDGMIYAAGCESFGLIQDFSAQQIDAQYYIHLKSLILLNQWMMPGLLQKQYGRIIVISSIWGETGASMESLYATMKAGQLGLIKSLAKELALSSITVNAVTPGLVRGRMTDALDAEAILEEIPQGELVEPEEVAFLVNYLLDKKAQHMTGQVLRLNSGWLI</sequence>
<dbReference type="RefSeq" id="WP_133429229.1">
    <property type="nucleotide sequence ID" value="NZ_BMCC01000001.1"/>
</dbReference>
<dbReference type="OrthoDB" id="9803333at2"/>
<evidence type="ECO:0000256" key="1">
    <source>
        <dbReference type="ARBA" id="ARBA00006484"/>
    </source>
</evidence>
<gene>
    <name evidence="2" type="ORF">ERX37_03385</name>
</gene>
<proteinExistence type="inferred from homology"/>
<dbReference type="PANTHER" id="PTHR42879:SF2">
    <property type="entry name" value="3-OXOACYL-[ACYL-CARRIER-PROTEIN] REDUCTASE FABG"/>
    <property type="match status" value="1"/>
</dbReference>
<dbReference type="InterPro" id="IPR002347">
    <property type="entry name" value="SDR_fam"/>
</dbReference>
<dbReference type="PANTHER" id="PTHR42879">
    <property type="entry name" value="3-OXOACYL-(ACYL-CARRIER-PROTEIN) REDUCTASE"/>
    <property type="match status" value="1"/>
</dbReference>
<dbReference type="InterPro" id="IPR050259">
    <property type="entry name" value="SDR"/>
</dbReference>
<dbReference type="CDD" id="cd05233">
    <property type="entry name" value="SDR_c"/>
    <property type="match status" value="1"/>
</dbReference>